<proteinExistence type="predicted"/>
<sequence length="53" mass="6349">MSNFRNELNENIDKLVESTEINKIEIIEKGIEVCEKYKNEVENNWSRKGTYKK</sequence>
<dbReference type="Proteomes" id="UP000037267">
    <property type="component" value="Unassembled WGS sequence"/>
</dbReference>
<gene>
    <name evidence="1" type="ORF">CLPU_6c00220</name>
</gene>
<dbReference type="RefSeq" id="WP_157857711.1">
    <property type="nucleotide sequence ID" value="NZ_LGSS01000006.1"/>
</dbReference>
<keyword evidence="2" id="KW-1185">Reference proteome</keyword>
<organism evidence="1 2">
    <name type="scientific">Gottschalkia purinilytica</name>
    <name type="common">Clostridium purinilyticum</name>
    <dbReference type="NCBI Taxonomy" id="1503"/>
    <lineage>
        <taxon>Bacteria</taxon>
        <taxon>Bacillati</taxon>
        <taxon>Bacillota</taxon>
        <taxon>Tissierellia</taxon>
        <taxon>Tissierellales</taxon>
        <taxon>Gottschalkiaceae</taxon>
        <taxon>Gottschalkia</taxon>
    </lineage>
</organism>
<accession>A0A0L0WAM3</accession>
<dbReference type="EMBL" id="LGSS01000006">
    <property type="protein sequence ID" value="KNF08536.1"/>
    <property type="molecule type" value="Genomic_DNA"/>
</dbReference>
<reference evidence="2" key="1">
    <citation type="submission" date="2015-07" db="EMBL/GenBank/DDBJ databases">
        <title>Draft genome sequence of the purine-degrading Gottschalkia purinilyticum DSM 1384 (formerly Clostridium purinilyticum).</title>
        <authorList>
            <person name="Poehlein A."/>
            <person name="Schiel-Bengelsdorf B."/>
            <person name="Bengelsdorf F.R."/>
            <person name="Daniel R."/>
            <person name="Duerre P."/>
        </authorList>
    </citation>
    <scope>NUCLEOTIDE SEQUENCE [LARGE SCALE GENOMIC DNA]</scope>
    <source>
        <strain evidence="2">DSM 1384</strain>
    </source>
</reference>
<comment type="caution">
    <text evidence="1">The sequence shown here is derived from an EMBL/GenBank/DDBJ whole genome shotgun (WGS) entry which is preliminary data.</text>
</comment>
<evidence type="ECO:0000313" key="1">
    <source>
        <dbReference type="EMBL" id="KNF08536.1"/>
    </source>
</evidence>
<dbReference type="AlphaFoldDB" id="A0A0L0WAM3"/>
<evidence type="ECO:0000313" key="2">
    <source>
        <dbReference type="Proteomes" id="UP000037267"/>
    </source>
</evidence>
<name>A0A0L0WAM3_GOTPU</name>
<protein>
    <submittedName>
        <fullName evidence="1">Uncharacterized protein</fullName>
    </submittedName>
</protein>
<dbReference type="STRING" id="1503.CLPU_6c00220"/>